<dbReference type="RefSeq" id="WP_380201990.1">
    <property type="nucleotide sequence ID" value="NZ_JBHTEK010000001.1"/>
</dbReference>
<reference evidence="3" key="1">
    <citation type="journal article" date="2019" name="Int. J. Syst. Evol. Microbiol.">
        <title>The Global Catalogue of Microorganisms (GCM) 10K type strain sequencing project: providing services to taxonomists for standard genome sequencing and annotation.</title>
        <authorList>
            <consortium name="The Broad Institute Genomics Platform"/>
            <consortium name="The Broad Institute Genome Sequencing Center for Infectious Disease"/>
            <person name="Wu L."/>
            <person name="Ma J."/>
        </authorList>
    </citation>
    <scope>NUCLEOTIDE SEQUENCE [LARGE SCALE GENOMIC DNA]</scope>
    <source>
        <strain evidence="3">JCM 19635</strain>
    </source>
</reference>
<dbReference type="Proteomes" id="UP001596513">
    <property type="component" value="Unassembled WGS sequence"/>
</dbReference>
<keyword evidence="3" id="KW-1185">Reference proteome</keyword>
<sequence>MAAPAAPVMRMANAAQDVNAPALAQPTAVVRGGWLQRYGVAAALALLVFAAGASEAWKSKHKAPELTAAVAPAEPSPLASAPDEALYHTGSPMAMTAADRTAGADSQLVRAVRGMETYYTTQLARRQSELQELSGPGMAAMNADWKREPGVARLQLPQAEGGAAAPPAARRRAHGHEPQPAGAPRYSRPAAAPGHGSQRNPQP</sequence>
<proteinExistence type="predicted"/>
<accession>A0ABW2U4V6</accession>
<feature type="compositionally biased region" description="Low complexity" evidence="1">
    <location>
        <begin position="159"/>
        <end position="168"/>
    </location>
</feature>
<protein>
    <submittedName>
        <fullName evidence="2">Uncharacterized protein</fullName>
    </submittedName>
</protein>
<evidence type="ECO:0000313" key="2">
    <source>
        <dbReference type="EMBL" id="MFC7667454.1"/>
    </source>
</evidence>
<dbReference type="EMBL" id="JBHTEK010000001">
    <property type="protein sequence ID" value="MFC7667454.1"/>
    <property type="molecule type" value="Genomic_DNA"/>
</dbReference>
<gene>
    <name evidence="2" type="ORF">ACFQT0_08670</name>
</gene>
<evidence type="ECO:0000256" key="1">
    <source>
        <dbReference type="SAM" id="MobiDB-lite"/>
    </source>
</evidence>
<evidence type="ECO:0000313" key="3">
    <source>
        <dbReference type="Proteomes" id="UP001596513"/>
    </source>
</evidence>
<organism evidence="2 3">
    <name type="scientific">Hymenobacter humi</name>
    <dbReference type="NCBI Taxonomy" id="1411620"/>
    <lineage>
        <taxon>Bacteria</taxon>
        <taxon>Pseudomonadati</taxon>
        <taxon>Bacteroidota</taxon>
        <taxon>Cytophagia</taxon>
        <taxon>Cytophagales</taxon>
        <taxon>Hymenobacteraceae</taxon>
        <taxon>Hymenobacter</taxon>
    </lineage>
</organism>
<comment type="caution">
    <text evidence="2">The sequence shown here is derived from an EMBL/GenBank/DDBJ whole genome shotgun (WGS) entry which is preliminary data.</text>
</comment>
<feature type="region of interest" description="Disordered" evidence="1">
    <location>
        <begin position="152"/>
        <end position="203"/>
    </location>
</feature>
<name>A0ABW2U4V6_9BACT</name>